<accession>A0ABY5C0M5</accession>
<feature type="region of interest" description="Disordered" evidence="1">
    <location>
        <begin position="75"/>
        <end position="105"/>
    </location>
</feature>
<proteinExistence type="predicted"/>
<evidence type="ECO:0000256" key="1">
    <source>
        <dbReference type="SAM" id="MobiDB-lite"/>
    </source>
</evidence>
<reference evidence="2" key="1">
    <citation type="submission" date="2022-05" db="EMBL/GenBank/DDBJ databases">
        <authorList>
            <person name="Oliphant S.A."/>
            <person name="Watson-Haigh N.S."/>
            <person name="Sumby K.M."/>
            <person name="Gardner J.M."/>
            <person name="Jiranek V."/>
        </authorList>
    </citation>
    <scope>NUCLEOTIDE SEQUENCE</scope>
    <source>
        <strain evidence="2">KI3_B9</strain>
    </source>
</reference>
<evidence type="ECO:0000313" key="3">
    <source>
        <dbReference type="Proteomes" id="UP001056093"/>
    </source>
</evidence>
<dbReference type="Proteomes" id="UP001056093">
    <property type="component" value="Chromosome"/>
</dbReference>
<keyword evidence="3" id="KW-1185">Reference proteome</keyword>
<dbReference type="EMBL" id="CP097122">
    <property type="protein sequence ID" value="USS92285.1"/>
    <property type="molecule type" value="Genomic_DNA"/>
</dbReference>
<evidence type="ECO:0000313" key="2">
    <source>
        <dbReference type="EMBL" id="USS92285.1"/>
    </source>
</evidence>
<name>A0ABY5C0M5_9LACO</name>
<sequence>MDAIKATTNSKVPLTKLAISPVKDGTKVTRVGGVVIAADLIGSSKKSMVALVKRNDQKPVSSVLQPVEETKVTAQTKQLPLGFPENNDTKTNVSESPQKQDPVIHNNDLPVPNNEIGSSFSQSNLVSVLPQTNQQVNNRQSVKALILTVWLTVLTGFGLTKKQPDGIG</sequence>
<gene>
    <name evidence="2" type="ORF">M3M36_01325</name>
</gene>
<dbReference type="RefSeq" id="WP_252774071.1">
    <property type="nucleotide sequence ID" value="NZ_CP097122.1"/>
</dbReference>
<feature type="compositionally biased region" description="Polar residues" evidence="1">
    <location>
        <begin position="89"/>
        <end position="99"/>
    </location>
</feature>
<organism evidence="2 3">
    <name type="scientific">Fructobacillus americanaquae</name>
    <dbReference type="NCBI Taxonomy" id="2940302"/>
    <lineage>
        <taxon>Bacteria</taxon>
        <taxon>Bacillati</taxon>
        <taxon>Bacillota</taxon>
        <taxon>Bacilli</taxon>
        <taxon>Lactobacillales</taxon>
        <taxon>Lactobacillaceae</taxon>
        <taxon>Fructobacillus</taxon>
    </lineage>
</organism>
<protein>
    <submittedName>
        <fullName evidence="2">Uncharacterized protein</fullName>
    </submittedName>
</protein>